<organism evidence="1 2">
    <name type="scientific">Actinomadura gamaensis</name>
    <dbReference type="NCBI Taxonomy" id="1763541"/>
    <lineage>
        <taxon>Bacteria</taxon>
        <taxon>Bacillati</taxon>
        <taxon>Actinomycetota</taxon>
        <taxon>Actinomycetes</taxon>
        <taxon>Streptosporangiales</taxon>
        <taxon>Thermomonosporaceae</taxon>
        <taxon>Actinomadura</taxon>
    </lineage>
</organism>
<reference evidence="2" key="1">
    <citation type="journal article" date="2019" name="Int. J. Syst. Evol. Microbiol.">
        <title>The Global Catalogue of Microorganisms (GCM) 10K type strain sequencing project: providing services to taxonomists for standard genome sequencing and annotation.</title>
        <authorList>
            <consortium name="The Broad Institute Genomics Platform"/>
            <consortium name="The Broad Institute Genome Sequencing Center for Infectious Disease"/>
            <person name="Wu L."/>
            <person name="Ma J."/>
        </authorList>
    </citation>
    <scope>NUCLEOTIDE SEQUENCE [LARGE SCALE GENOMIC DNA]</scope>
    <source>
        <strain evidence="2">KLKA75</strain>
    </source>
</reference>
<proteinExistence type="predicted"/>
<dbReference type="RefSeq" id="WP_378257468.1">
    <property type="nucleotide sequence ID" value="NZ_JBHSIT010000005.1"/>
</dbReference>
<sequence>MTTWSDLTHAYGSAEDIPGLFEQLDVPGDHDQAWEQLWSALWHQGTVYSASFAALTPLAALAADDERHRDDRLQAAGLGGAIMSDEHQMHDAGDVRRQYAAEISQLHKAAQTLLDAQADHETYTMLLQTILALEGVPIWGSNLEQLLGEEYEVECPGCETSLFIALGSRGYFSTAEDYALQNQVHALALHPADPAELQTIGKRLYDTAHGDGQATLAEQILHLFGTASCTECGAAFTVADQVTELD</sequence>
<dbReference type="Proteomes" id="UP001595872">
    <property type="component" value="Unassembled WGS sequence"/>
</dbReference>
<name>A0ABV9U0I6_9ACTN</name>
<evidence type="ECO:0000313" key="1">
    <source>
        <dbReference type="EMBL" id="MFC4909744.1"/>
    </source>
</evidence>
<dbReference type="EMBL" id="JBHSIT010000005">
    <property type="protein sequence ID" value="MFC4909744.1"/>
    <property type="molecule type" value="Genomic_DNA"/>
</dbReference>
<evidence type="ECO:0000313" key="2">
    <source>
        <dbReference type="Proteomes" id="UP001595872"/>
    </source>
</evidence>
<protein>
    <submittedName>
        <fullName evidence="1">Uncharacterized protein</fullName>
    </submittedName>
</protein>
<keyword evidence="2" id="KW-1185">Reference proteome</keyword>
<gene>
    <name evidence="1" type="ORF">ACFPCY_20650</name>
</gene>
<comment type="caution">
    <text evidence="1">The sequence shown here is derived from an EMBL/GenBank/DDBJ whole genome shotgun (WGS) entry which is preliminary data.</text>
</comment>
<accession>A0ABV9U0I6</accession>